<reference evidence="2 3" key="1">
    <citation type="submission" date="2014-04" db="EMBL/GenBank/DDBJ databases">
        <authorList>
            <consortium name="DOE Joint Genome Institute"/>
            <person name="Kuo A."/>
            <person name="Girlanda M."/>
            <person name="Perotto S."/>
            <person name="Kohler A."/>
            <person name="Nagy L.G."/>
            <person name="Floudas D."/>
            <person name="Copeland A."/>
            <person name="Barry K.W."/>
            <person name="Cichocki N."/>
            <person name="Veneault-Fourrey C."/>
            <person name="LaButti K."/>
            <person name="Lindquist E.A."/>
            <person name="Lipzen A."/>
            <person name="Lundell T."/>
            <person name="Morin E."/>
            <person name="Murat C."/>
            <person name="Sun H."/>
            <person name="Tunlid A."/>
            <person name="Henrissat B."/>
            <person name="Grigoriev I.V."/>
            <person name="Hibbett D.S."/>
            <person name="Martin F."/>
            <person name="Nordberg H.P."/>
            <person name="Cantor M.N."/>
            <person name="Hua S.X."/>
        </authorList>
    </citation>
    <scope>NUCLEOTIDE SEQUENCE [LARGE SCALE GENOMIC DNA]</scope>
    <source>
        <strain evidence="2 3">MUT 4182</strain>
    </source>
</reference>
<dbReference type="OrthoDB" id="3363734at2759"/>
<feature type="region of interest" description="Disordered" evidence="1">
    <location>
        <begin position="37"/>
        <end position="73"/>
    </location>
</feature>
<name>A0A0C3Q964_9AGAM</name>
<dbReference type="AlphaFoldDB" id="A0A0C3Q964"/>
<evidence type="ECO:0000313" key="3">
    <source>
        <dbReference type="Proteomes" id="UP000054248"/>
    </source>
</evidence>
<evidence type="ECO:0000313" key="2">
    <source>
        <dbReference type="EMBL" id="KIO21066.1"/>
    </source>
</evidence>
<protein>
    <submittedName>
        <fullName evidence="2">Uncharacterized protein</fullName>
    </submittedName>
</protein>
<feature type="region of interest" description="Disordered" evidence="1">
    <location>
        <begin position="105"/>
        <end position="131"/>
    </location>
</feature>
<organism evidence="2 3">
    <name type="scientific">Tulasnella calospora MUT 4182</name>
    <dbReference type="NCBI Taxonomy" id="1051891"/>
    <lineage>
        <taxon>Eukaryota</taxon>
        <taxon>Fungi</taxon>
        <taxon>Dikarya</taxon>
        <taxon>Basidiomycota</taxon>
        <taxon>Agaricomycotina</taxon>
        <taxon>Agaricomycetes</taxon>
        <taxon>Cantharellales</taxon>
        <taxon>Tulasnellaceae</taxon>
        <taxon>Tulasnella</taxon>
    </lineage>
</organism>
<dbReference type="HOGENOM" id="CLU_1929138_0_0_1"/>
<accession>A0A0C3Q964</accession>
<gene>
    <name evidence="2" type="ORF">M407DRAFT_29279</name>
</gene>
<dbReference type="EMBL" id="KN823150">
    <property type="protein sequence ID" value="KIO21066.1"/>
    <property type="molecule type" value="Genomic_DNA"/>
</dbReference>
<feature type="compositionally biased region" description="Low complexity" evidence="1">
    <location>
        <begin position="39"/>
        <end position="48"/>
    </location>
</feature>
<dbReference type="Proteomes" id="UP000054248">
    <property type="component" value="Unassembled WGS sequence"/>
</dbReference>
<evidence type="ECO:0000256" key="1">
    <source>
        <dbReference type="SAM" id="MobiDB-lite"/>
    </source>
</evidence>
<reference evidence="3" key="2">
    <citation type="submission" date="2015-01" db="EMBL/GenBank/DDBJ databases">
        <title>Evolutionary Origins and Diversification of the Mycorrhizal Mutualists.</title>
        <authorList>
            <consortium name="DOE Joint Genome Institute"/>
            <consortium name="Mycorrhizal Genomics Consortium"/>
            <person name="Kohler A."/>
            <person name="Kuo A."/>
            <person name="Nagy L.G."/>
            <person name="Floudas D."/>
            <person name="Copeland A."/>
            <person name="Barry K.W."/>
            <person name="Cichocki N."/>
            <person name="Veneault-Fourrey C."/>
            <person name="LaButti K."/>
            <person name="Lindquist E.A."/>
            <person name="Lipzen A."/>
            <person name="Lundell T."/>
            <person name="Morin E."/>
            <person name="Murat C."/>
            <person name="Riley R."/>
            <person name="Ohm R."/>
            <person name="Sun H."/>
            <person name="Tunlid A."/>
            <person name="Henrissat B."/>
            <person name="Grigoriev I.V."/>
            <person name="Hibbett D.S."/>
            <person name="Martin F."/>
        </authorList>
    </citation>
    <scope>NUCLEOTIDE SEQUENCE [LARGE SCALE GENOMIC DNA]</scope>
    <source>
        <strain evidence="3">MUT 4182</strain>
    </source>
</reference>
<feature type="compositionally biased region" description="Pro residues" evidence="1">
    <location>
        <begin position="52"/>
        <end position="64"/>
    </location>
</feature>
<keyword evidence="3" id="KW-1185">Reference proteome</keyword>
<sequence length="131" mass="14445">MQPRPKHHQLQAVRLLGMGAEVFGTLAEALERLQRVTLPPNNNNNAPRRPGDLPPIPQSPPRPTNPARGGPVVGMFSAESSLHLKSPTFHYHYSRTPSEYSNIAAGGGSIIPQKRRHCTPSNPSQLHRLKR</sequence>
<proteinExistence type="predicted"/>